<feature type="domain" description="Ty3 transposon capsid-like protein" evidence="1">
    <location>
        <begin position="9"/>
        <end position="155"/>
    </location>
</feature>
<reference evidence="2" key="1">
    <citation type="journal article" date="2005" name="Microbiology (Mosc.)">
        <title>Molecular analysis of the anaerobic rumen fungus Orpinomyces - insights into an AT-rich genome.</title>
        <authorList>
            <person name="Nicholson M.J."/>
            <person name="Theodorou M.K."/>
            <person name="Brookman J.L."/>
        </authorList>
    </citation>
    <scope>NUCLEOTIDE SEQUENCE</scope>
    <source>
        <strain evidence="2">OUS1</strain>
    </source>
</reference>
<proteinExistence type="predicted"/>
<dbReference type="PANTHER" id="PTHR15503:SF39">
    <property type="entry name" value="RETROTRANSPOSON-LIKE PROTEIN 1"/>
    <property type="match status" value="1"/>
</dbReference>
<reference evidence="2" key="2">
    <citation type="journal article" name="Microbiology (Mosc.)">
        <title>Molecular analysis of the anaerobic rumen fungus Orpinomyces - insights into an AT-rich genome.</title>
        <authorList>
            <person name="Nicholson M.J."/>
            <person name="Theodorou M.K."/>
            <person name="Brookman J.L."/>
        </authorList>
    </citation>
    <scope>NUCLEOTIDE SEQUENCE</scope>
    <source>
        <strain evidence="2">OUS1</strain>
    </source>
</reference>
<evidence type="ECO:0000259" key="1">
    <source>
        <dbReference type="Pfam" id="PF19259"/>
    </source>
</evidence>
<sequence length="163" mass="18984">MNYQQEGATVNQPLTFTGRRQELEGFLTRVGLTMESHPDQFLTEESRVRFVMSYLLGKPLEWAACLKRNHSPILDSYENFINELRKNFGNYTTDALVANSKLCTLRQRRFGHVFEYISEFQQIAQNSDFNESAKIFMFVKGLHPVLREKLTFVDPNPVSLNRL</sequence>
<dbReference type="AlphaFoldDB" id="Q5QQL5"/>
<accession>Q5QQL5</accession>
<protein>
    <submittedName>
        <fullName evidence="2">Gag protein</fullName>
    </submittedName>
</protein>
<evidence type="ECO:0000313" key="2">
    <source>
        <dbReference type="EMBL" id="CAI29575.1"/>
    </source>
</evidence>
<dbReference type="EMBL" id="AJ864645">
    <property type="protein sequence ID" value="CAI29575.1"/>
    <property type="molecule type" value="Genomic_DNA"/>
</dbReference>
<dbReference type="Pfam" id="PF19259">
    <property type="entry name" value="Ty3_capsid"/>
    <property type="match status" value="1"/>
</dbReference>
<dbReference type="InterPro" id="IPR045358">
    <property type="entry name" value="Ty3_capsid"/>
</dbReference>
<name>Q5QQL5_9FUNG</name>
<dbReference type="PANTHER" id="PTHR15503">
    <property type="entry name" value="LDOC1 RELATED"/>
    <property type="match status" value="1"/>
</dbReference>
<feature type="non-terminal residue" evidence="2">
    <location>
        <position position="163"/>
    </location>
</feature>
<organism evidence="2">
    <name type="scientific">Orpinomyces sp. OUS1</name>
    <dbReference type="NCBI Taxonomy" id="301046"/>
    <lineage>
        <taxon>Eukaryota</taxon>
        <taxon>Fungi</taxon>
        <taxon>Fungi incertae sedis</taxon>
        <taxon>Chytridiomycota</taxon>
        <taxon>Chytridiomycota incertae sedis</taxon>
        <taxon>Neocallimastigomycetes</taxon>
        <taxon>Neocallimastigales</taxon>
        <taxon>Neocallimastigaceae</taxon>
        <taxon>Orpinomyces</taxon>
    </lineage>
</organism>
<dbReference type="InterPro" id="IPR032567">
    <property type="entry name" value="RTL1-rel"/>
</dbReference>
<gene>
    <name evidence="2" type="primary">gag</name>
</gene>